<evidence type="ECO:0000313" key="1">
    <source>
        <dbReference type="EMBL" id="MCQ1528907.1"/>
    </source>
</evidence>
<keyword evidence="2" id="KW-1185">Reference proteome</keyword>
<dbReference type="InterPro" id="IPR002187">
    <property type="entry name" value="N-reg_PII"/>
</dbReference>
<sequence length="221" mass="24338">MMLKDREFSLFCVIVNFGEGSKILKASKELGVTGGTFLVGKGTIKNQLLNILGLDEVRKEILIMVVEDSLVEVLHDQLTKKFNLDKPNHGITFSVPISNLAVFNRCEYVSKPKRRGVDKMEYEAIFIIVEKGLSDEVIEAAESAGSTGGTIIHGRGSGTQDTAKLFNVEIEPEKDIILILSESEKTTAIVNSIKERIHIEDPGKGVIFVIDVNRTSGLYKS</sequence>
<dbReference type="EMBL" id="JAJEKE010000003">
    <property type="protein sequence ID" value="MCQ1528907.1"/>
    <property type="molecule type" value="Genomic_DNA"/>
</dbReference>
<dbReference type="InterPro" id="IPR011322">
    <property type="entry name" value="N-reg_PII-like_a/b"/>
</dbReference>
<dbReference type="Gene3D" id="3.30.70.120">
    <property type="match status" value="2"/>
</dbReference>
<organism evidence="1 2">
    <name type="scientific">Lutispora saccharofermentans</name>
    <dbReference type="NCBI Taxonomy" id="3024236"/>
    <lineage>
        <taxon>Bacteria</taxon>
        <taxon>Bacillati</taxon>
        <taxon>Bacillota</taxon>
        <taxon>Clostridia</taxon>
        <taxon>Lutisporales</taxon>
        <taxon>Lutisporaceae</taxon>
        <taxon>Lutispora</taxon>
    </lineage>
</organism>
<protein>
    <submittedName>
        <fullName evidence="1">P-II family nitrogen regulator</fullName>
    </submittedName>
</protein>
<dbReference type="Pfam" id="PF00543">
    <property type="entry name" value="P-II"/>
    <property type="match status" value="1"/>
</dbReference>
<comment type="caution">
    <text evidence="1">The sequence shown here is derived from an EMBL/GenBank/DDBJ whole genome shotgun (WGS) entry which is preliminary data.</text>
</comment>
<reference evidence="1 2" key="1">
    <citation type="submission" date="2021-10" db="EMBL/GenBank/DDBJ databases">
        <title>Lutispora strain m25 sp. nov., a thermophilic, non-spore-forming bacterium isolated from a lab-scale methanogenic bioreactor digesting anaerobic sludge.</title>
        <authorList>
            <person name="El Houari A."/>
            <person name="Mcdonald J."/>
        </authorList>
    </citation>
    <scope>NUCLEOTIDE SEQUENCE [LARGE SCALE GENOMIC DNA]</scope>
    <source>
        <strain evidence="2">m25</strain>
    </source>
</reference>
<dbReference type="InterPro" id="IPR015867">
    <property type="entry name" value="N-reg_PII/ATP_PRibTrfase_C"/>
</dbReference>
<accession>A0ABT1NCD5</accession>
<dbReference type="SMART" id="SM00938">
    <property type="entry name" value="P-II"/>
    <property type="match status" value="1"/>
</dbReference>
<dbReference type="PROSITE" id="PS51343">
    <property type="entry name" value="PII_GLNB_DOM"/>
    <property type="match status" value="1"/>
</dbReference>
<dbReference type="Proteomes" id="UP001651880">
    <property type="component" value="Unassembled WGS sequence"/>
</dbReference>
<gene>
    <name evidence="1" type="ORF">LJD61_05015</name>
</gene>
<name>A0ABT1NCD5_9FIRM</name>
<evidence type="ECO:0000313" key="2">
    <source>
        <dbReference type="Proteomes" id="UP001651880"/>
    </source>
</evidence>
<dbReference type="RefSeq" id="WP_255226431.1">
    <property type="nucleotide sequence ID" value="NZ_JAJEKE010000003.1"/>
</dbReference>
<proteinExistence type="predicted"/>
<dbReference type="SUPFAM" id="SSF54913">
    <property type="entry name" value="GlnB-like"/>
    <property type="match status" value="2"/>
</dbReference>